<reference evidence="1" key="1">
    <citation type="journal article" date="2021" name="PeerJ">
        <title>Extensive microbial diversity within the chicken gut microbiome revealed by metagenomics and culture.</title>
        <authorList>
            <person name="Gilroy R."/>
            <person name="Ravi A."/>
            <person name="Getino M."/>
            <person name="Pursley I."/>
            <person name="Horton D.L."/>
            <person name="Alikhan N.F."/>
            <person name="Baker D."/>
            <person name="Gharbi K."/>
            <person name="Hall N."/>
            <person name="Watson M."/>
            <person name="Adriaenssens E.M."/>
            <person name="Foster-Nyarko E."/>
            <person name="Jarju S."/>
            <person name="Secka A."/>
            <person name="Antonio M."/>
            <person name="Oren A."/>
            <person name="Chaudhuri R.R."/>
            <person name="La Ragione R."/>
            <person name="Hildebrand F."/>
            <person name="Pallen M.J."/>
        </authorList>
    </citation>
    <scope>NUCLEOTIDE SEQUENCE</scope>
    <source>
        <strain evidence="1">316</strain>
    </source>
</reference>
<gene>
    <name evidence="1" type="ORF">K8W01_17535</name>
</gene>
<evidence type="ECO:0000313" key="2">
    <source>
        <dbReference type="Proteomes" id="UP000742631"/>
    </source>
</evidence>
<name>A0A921E549_9HYPH</name>
<comment type="caution">
    <text evidence="1">The sequence shown here is derived from an EMBL/GenBank/DDBJ whole genome shotgun (WGS) entry which is preliminary data.</text>
</comment>
<reference evidence="1" key="2">
    <citation type="submission" date="2021-09" db="EMBL/GenBank/DDBJ databases">
        <authorList>
            <person name="Gilroy R."/>
        </authorList>
    </citation>
    <scope>NUCLEOTIDE SEQUENCE</scope>
    <source>
        <strain evidence="1">316</strain>
    </source>
</reference>
<evidence type="ECO:0000313" key="1">
    <source>
        <dbReference type="EMBL" id="HJE25459.1"/>
    </source>
</evidence>
<dbReference type="AlphaFoldDB" id="A0A921E549"/>
<accession>A0A921E549</accession>
<dbReference type="Proteomes" id="UP000742631">
    <property type="component" value="Unassembled WGS sequence"/>
</dbReference>
<proteinExistence type="predicted"/>
<organism evidence="1 2">
    <name type="scientific">Methylorubrum populi</name>
    <dbReference type="NCBI Taxonomy" id="223967"/>
    <lineage>
        <taxon>Bacteria</taxon>
        <taxon>Pseudomonadati</taxon>
        <taxon>Pseudomonadota</taxon>
        <taxon>Alphaproteobacteria</taxon>
        <taxon>Hyphomicrobiales</taxon>
        <taxon>Methylobacteriaceae</taxon>
        <taxon>Methylorubrum</taxon>
    </lineage>
</organism>
<dbReference type="EMBL" id="DYYG01000053">
    <property type="protein sequence ID" value="HJE25459.1"/>
    <property type="molecule type" value="Genomic_DNA"/>
</dbReference>
<protein>
    <submittedName>
        <fullName evidence="1">Uncharacterized protein</fullName>
    </submittedName>
</protein>
<sequence>MPPMPTPRPAVREPSRRFSTRHMLMLALALEILIAGSVNADRSRRPGVTVDMPAVDGHVIT</sequence>